<proteinExistence type="inferred from homology"/>
<evidence type="ECO:0000256" key="1">
    <source>
        <dbReference type="ARBA" id="ARBA00001946"/>
    </source>
</evidence>
<accession>A0A2R8B3E4</accession>
<dbReference type="SFLD" id="SFLDS00003">
    <property type="entry name" value="Haloacid_Dehalogenase"/>
    <property type="match status" value="1"/>
</dbReference>
<dbReference type="CDD" id="cd07526">
    <property type="entry name" value="HAD_BPGM_like"/>
    <property type="match status" value="1"/>
</dbReference>
<keyword evidence="3" id="KW-0479">Metal-binding</keyword>
<dbReference type="InterPro" id="IPR051600">
    <property type="entry name" value="Beta-PGM-like"/>
</dbReference>
<dbReference type="EMBL" id="OMOQ01000001">
    <property type="protein sequence ID" value="SPH17102.1"/>
    <property type="molecule type" value="Genomic_DNA"/>
</dbReference>
<dbReference type="SFLD" id="SFLDG01129">
    <property type="entry name" value="C1.5:_HAD__Beta-PGM__Phosphata"/>
    <property type="match status" value="1"/>
</dbReference>
<evidence type="ECO:0000256" key="3">
    <source>
        <dbReference type="ARBA" id="ARBA00022723"/>
    </source>
</evidence>
<dbReference type="Pfam" id="PF00702">
    <property type="entry name" value="Hydrolase"/>
    <property type="match status" value="1"/>
</dbReference>
<reference evidence="5 6" key="1">
    <citation type="submission" date="2018-03" db="EMBL/GenBank/DDBJ databases">
        <authorList>
            <person name="Keele B.F."/>
        </authorList>
    </citation>
    <scope>NUCLEOTIDE SEQUENCE [LARGE SCALE GENOMIC DNA]</scope>
    <source>
        <strain evidence="5 6">CECT 8626</strain>
    </source>
</reference>
<dbReference type="GO" id="GO:0016787">
    <property type="term" value="F:hydrolase activity"/>
    <property type="evidence" value="ECO:0007669"/>
    <property type="project" value="UniProtKB-KW"/>
</dbReference>
<dbReference type="PANTHER" id="PTHR46193">
    <property type="entry name" value="6-PHOSPHOGLUCONATE PHOSPHATASE"/>
    <property type="match status" value="1"/>
</dbReference>
<keyword evidence="4" id="KW-0460">Magnesium</keyword>
<dbReference type="InterPro" id="IPR006439">
    <property type="entry name" value="HAD-SF_hydro_IA"/>
</dbReference>
<comment type="cofactor">
    <cofactor evidence="1">
        <name>Mg(2+)</name>
        <dbReference type="ChEBI" id="CHEBI:18420"/>
    </cofactor>
</comment>
<dbReference type="InterPro" id="IPR036412">
    <property type="entry name" value="HAD-like_sf"/>
</dbReference>
<gene>
    <name evidence="5" type="primary">yieH_2</name>
    <name evidence="5" type="ORF">DEA8626_00617</name>
</gene>
<evidence type="ECO:0000313" key="5">
    <source>
        <dbReference type="EMBL" id="SPH17102.1"/>
    </source>
</evidence>
<protein>
    <submittedName>
        <fullName evidence="5">6-phosphogluconate phosphatase</fullName>
        <ecNumber evidence="5">3.1.3.-</ecNumber>
    </submittedName>
</protein>
<evidence type="ECO:0000256" key="2">
    <source>
        <dbReference type="ARBA" id="ARBA00006171"/>
    </source>
</evidence>
<dbReference type="EC" id="3.1.3.-" evidence="5"/>
<dbReference type="AlphaFoldDB" id="A0A2R8B3E4"/>
<dbReference type="SUPFAM" id="SSF56784">
    <property type="entry name" value="HAD-like"/>
    <property type="match status" value="1"/>
</dbReference>
<dbReference type="InterPro" id="IPR023198">
    <property type="entry name" value="PGP-like_dom2"/>
</dbReference>
<keyword evidence="6" id="KW-1185">Reference proteome</keyword>
<dbReference type="Gene3D" id="3.40.50.1000">
    <property type="entry name" value="HAD superfamily/HAD-like"/>
    <property type="match status" value="1"/>
</dbReference>
<dbReference type="InterPro" id="IPR023214">
    <property type="entry name" value="HAD_sf"/>
</dbReference>
<dbReference type="PANTHER" id="PTHR46193:SF10">
    <property type="entry name" value="6-PHOSPHOGLUCONATE PHOSPHATASE"/>
    <property type="match status" value="1"/>
</dbReference>
<organism evidence="5 6">
    <name type="scientific">Albidovulum aquaemixtae</name>
    <dbReference type="NCBI Taxonomy" id="1542388"/>
    <lineage>
        <taxon>Bacteria</taxon>
        <taxon>Pseudomonadati</taxon>
        <taxon>Pseudomonadota</taxon>
        <taxon>Alphaproteobacteria</taxon>
        <taxon>Rhodobacterales</taxon>
        <taxon>Paracoccaceae</taxon>
        <taxon>Albidovulum</taxon>
    </lineage>
</organism>
<name>A0A2R8B3E4_9RHOB</name>
<sequence length="221" mass="24136">MELVIFDCDGVLADSEVISAHVLIEELAREGIAIDFGYVRRHFLGRSFPTVAKMIREDLDRPLPADFEMRYRNRLLKRFETELRPTSGVVEVLDALNVAACVATSSSPERVSRTLELLGLAARFGPDVFTASEVRHGKPAPDLFLHAARRMGVPPARTLVIEDSAPGLTAAGAAGMAALAYTGGEHLQGQAPDAPFPVRFFDNWADFPHLFEELCQGSDAT</sequence>
<keyword evidence="5" id="KW-0378">Hydrolase</keyword>
<dbReference type="GO" id="GO:0046872">
    <property type="term" value="F:metal ion binding"/>
    <property type="evidence" value="ECO:0007669"/>
    <property type="project" value="UniProtKB-KW"/>
</dbReference>
<dbReference type="Proteomes" id="UP000244924">
    <property type="component" value="Unassembled WGS sequence"/>
</dbReference>
<dbReference type="Gene3D" id="1.10.150.240">
    <property type="entry name" value="Putative phosphatase, domain 2"/>
    <property type="match status" value="1"/>
</dbReference>
<comment type="similarity">
    <text evidence="2">Belongs to the HAD-like hydrolase superfamily. CbbY/CbbZ/Gph/YieH family.</text>
</comment>
<evidence type="ECO:0000256" key="4">
    <source>
        <dbReference type="ARBA" id="ARBA00022842"/>
    </source>
</evidence>
<dbReference type="NCBIfam" id="TIGR01509">
    <property type="entry name" value="HAD-SF-IA-v3"/>
    <property type="match status" value="1"/>
</dbReference>
<evidence type="ECO:0000313" key="6">
    <source>
        <dbReference type="Proteomes" id="UP000244924"/>
    </source>
</evidence>